<evidence type="ECO:0000313" key="2">
    <source>
        <dbReference type="Proteomes" id="UP000008522"/>
    </source>
</evidence>
<dbReference type="PATRIC" id="fig|1045858.4.peg.288"/>
<dbReference type="Proteomes" id="UP000008522">
    <property type="component" value="Chromosome"/>
</dbReference>
<accession>G0EHW2</accession>
<protein>
    <submittedName>
        <fullName evidence="1">Uncharacterized protein</fullName>
    </submittedName>
</protein>
<keyword evidence="2" id="KW-1185">Reference proteome</keyword>
<gene>
    <name evidence="1" type="ordered locus">Bint_0291</name>
</gene>
<evidence type="ECO:0000313" key="1">
    <source>
        <dbReference type="EMBL" id="AEM20925.1"/>
    </source>
</evidence>
<organism evidence="1 2">
    <name type="scientific">Brachyspira intermedia (strain ATCC 51140 / PWS/A)</name>
    <name type="common">Serpulina intermedia</name>
    <dbReference type="NCBI Taxonomy" id="1045858"/>
    <lineage>
        <taxon>Bacteria</taxon>
        <taxon>Pseudomonadati</taxon>
        <taxon>Spirochaetota</taxon>
        <taxon>Spirochaetia</taxon>
        <taxon>Brachyspirales</taxon>
        <taxon>Brachyspiraceae</taxon>
        <taxon>Brachyspira</taxon>
    </lineage>
</organism>
<name>G0EHW2_BRAIP</name>
<dbReference type="AlphaFoldDB" id="G0EHW2"/>
<dbReference type="EMBL" id="CP002874">
    <property type="protein sequence ID" value="AEM20925.1"/>
    <property type="molecule type" value="Genomic_DNA"/>
</dbReference>
<proteinExistence type="predicted"/>
<dbReference type="RefSeq" id="WP_014486778.1">
    <property type="nucleotide sequence ID" value="NC_017243.1"/>
</dbReference>
<dbReference type="GeneID" id="44968848"/>
<dbReference type="OrthoDB" id="308356at2"/>
<sequence length="90" mass="10757">MANYEELNNLMENIDHQILFDNALKINELLKDDILLDDMMSENLFVYYFELLEMIKSNPESYQISDIDNDEKIKAINSIIRKMELSFIEF</sequence>
<dbReference type="HOGENOM" id="CLU_188179_0_0_12"/>
<reference evidence="1 2" key="1">
    <citation type="journal article" date="2011" name="BMC Genomics">
        <title>Complete genome sequence of Brachyspira intermedia reveals unique genomic features in Brachyspira species and phage-mediated horizontal gene transfer.</title>
        <authorList>
            <person name="Hafstrom T."/>
            <person name="Jansson D.S."/>
            <person name="Segerman B."/>
        </authorList>
    </citation>
    <scope>NUCLEOTIDE SEQUENCE [LARGE SCALE GENOMIC DNA]</scope>
    <source>
        <strain evidence="2">ATCC 51140 / PWS/A</strain>
    </source>
</reference>
<dbReference type="KEGG" id="bip:Bint_0291"/>